<dbReference type="InterPro" id="IPR050446">
    <property type="entry name" value="FAD-oxidoreductase/Apoptosis"/>
</dbReference>
<feature type="non-terminal residue" evidence="10">
    <location>
        <position position="1"/>
    </location>
</feature>
<evidence type="ECO:0000256" key="8">
    <source>
        <dbReference type="ARBA" id="ARBA00023014"/>
    </source>
</evidence>
<dbReference type="GO" id="GO:0051537">
    <property type="term" value="F:2 iron, 2 sulfur cluster binding"/>
    <property type="evidence" value="ECO:0007669"/>
    <property type="project" value="UniProtKB-KW"/>
</dbReference>
<dbReference type="GO" id="GO:0046872">
    <property type="term" value="F:metal ion binding"/>
    <property type="evidence" value="ECO:0007669"/>
    <property type="project" value="UniProtKB-KW"/>
</dbReference>
<dbReference type="PRINTS" id="PR00469">
    <property type="entry name" value="PNDRDTASEII"/>
</dbReference>
<keyword evidence="7" id="KW-0408">Iron</keyword>
<evidence type="ECO:0000256" key="2">
    <source>
        <dbReference type="ARBA" id="ARBA00022630"/>
    </source>
</evidence>
<comment type="cofactor">
    <cofactor evidence="1">
        <name>FAD</name>
        <dbReference type="ChEBI" id="CHEBI:57692"/>
    </cofactor>
</comment>
<keyword evidence="5" id="KW-0274">FAD</keyword>
<evidence type="ECO:0000256" key="5">
    <source>
        <dbReference type="ARBA" id="ARBA00022827"/>
    </source>
</evidence>
<name>A0AAN5DEG5_9BILA</name>
<dbReference type="PANTHER" id="PTHR43557">
    <property type="entry name" value="APOPTOSIS-INDUCING FACTOR 1"/>
    <property type="match status" value="1"/>
</dbReference>
<dbReference type="PROSITE" id="PS51296">
    <property type="entry name" value="RIESKE"/>
    <property type="match status" value="1"/>
</dbReference>
<dbReference type="GO" id="GO:0005737">
    <property type="term" value="C:cytoplasm"/>
    <property type="evidence" value="ECO:0007669"/>
    <property type="project" value="TreeGrafter"/>
</dbReference>
<dbReference type="Gene3D" id="3.50.50.60">
    <property type="entry name" value="FAD/NAD(P)-binding domain"/>
    <property type="match status" value="2"/>
</dbReference>
<evidence type="ECO:0000313" key="10">
    <source>
        <dbReference type="EMBL" id="GMR60384.1"/>
    </source>
</evidence>
<accession>A0AAN5DEG5</accession>
<sequence>SDLCREMEYDDSAAVEEVICRVDDVPEGGMHEVELRGRKILIIREKGKFSAVNGLCAHYNWPLIQGVYSNGTIRCALHGACFNVTTGDIEDYPSFDGLNPFTVRKQGENLLISTTEKRLTSDRHTKPNWIRRLATEKPIIVVGGGPAAQSLVENLRMEGCRTPIIMMTKESVTPYDRVLLSKRMNIPAIPLRAVEFYTENHIDVRTNAEVTSIDPSKHTVTLADQSVYEYSKVVLAVGGAVRKLRNKGTDLKGVHTLRNHFDPASITADATGEDLVCIGASFIGMEAACALASEAKSVTVICTTSEPVPAFGDEIGRSIRLYFVNKGVKIITNARVSELRGEEGRVKEVHLVDGPIVPARCVVAGIGVDPDTAWLANCGIDLDKRGFIKVDECFATNKADVIAIGDCVSAPLPFFGVESINIQHFQTAQKHGLL</sequence>
<proteinExistence type="predicted"/>
<dbReference type="PRINTS" id="PR00368">
    <property type="entry name" value="FADPNR"/>
</dbReference>
<dbReference type="Proteomes" id="UP001328107">
    <property type="component" value="Unassembled WGS sequence"/>
</dbReference>
<gene>
    <name evidence="10" type="ORF">PMAYCL1PPCAC_30579</name>
</gene>
<evidence type="ECO:0000256" key="3">
    <source>
        <dbReference type="ARBA" id="ARBA00022714"/>
    </source>
</evidence>
<dbReference type="InterPro" id="IPR036188">
    <property type="entry name" value="FAD/NAD-bd_sf"/>
</dbReference>
<keyword evidence="4" id="KW-0479">Metal-binding</keyword>
<dbReference type="InterPro" id="IPR023753">
    <property type="entry name" value="FAD/NAD-binding_dom"/>
</dbReference>
<dbReference type="SUPFAM" id="SSF50022">
    <property type="entry name" value="ISP domain"/>
    <property type="match status" value="1"/>
</dbReference>
<keyword evidence="2" id="KW-0285">Flavoprotein</keyword>
<dbReference type="GO" id="GO:0016651">
    <property type="term" value="F:oxidoreductase activity, acting on NAD(P)H"/>
    <property type="evidence" value="ECO:0007669"/>
    <property type="project" value="TreeGrafter"/>
</dbReference>
<keyword evidence="11" id="KW-1185">Reference proteome</keyword>
<feature type="non-terminal residue" evidence="10">
    <location>
        <position position="434"/>
    </location>
</feature>
<feature type="domain" description="Rieske" evidence="9">
    <location>
        <begin position="17"/>
        <end position="112"/>
    </location>
</feature>
<dbReference type="Pfam" id="PF00355">
    <property type="entry name" value="Rieske"/>
    <property type="match status" value="1"/>
</dbReference>
<dbReference type="Gene3D" id="2.102.10.10">
    <property type="entry name" value="Rieske [2Fe-2S] iron-sulphur domain"/>
    <property type="match status" value="1"/>
</dbReference>
<dbReference type="EMBL" id="BTRK01000006">
    <property type="protein sequence ID" value="GMR60384.1"/>
    <property type="molecule type" value="Genomic_DNA"/>
</dbReference>
<dbReference type="PANTHER" id="PTHR43557:SF2">
    <property type="entry name" value="RIESKE DOMAIN-CONTAINING PROTEIN-RELATED"/>
    <property type="match status" value="1"/>
</dbReference>
<evidence type="ECO:0000313" key="11">
    <source>
        <dbReference type="Proteomes" id="UP001328107"/>
    </source>
</evidence>
<evidence type="ECO:0000256" key="4">
    <source>
        <dbReference type="ARBA" id="ARBA00022723"/>
    </source>
</evidence>
<evidence type="ECO:0000256" key="7">
    <source>
        <dbReference type="ARBA" id="ARBA00023004"/>
    </source>
</evidence>
<evidence type="ECO:0000259" key="9">
    <source>
        <dbReference type="PROSITE" id="PS51296"/>
    </source>
</evidence>
<dbReference type="AlphaFoldDB" id="A0AAN5DEG5"/>
<dbReference type="InterPro" id="IPR017941">
    <property type="entry name" value="Rieske_2Fe-2S"/>
</dbReference>
<dbReference type="InterPro" id="IPR036922">
    <property type="entry name" value="Rieske_2Fe-2S_sf"/>
</dbReference>
<protein>
    <recommendedName>
        <fullName evidence="9">Rieske domain-containing protein</fullName>
    </recommendedName>
</protein>
<reference evidence="11" key="1">
    <citation type="submission" date="2022-10" db="EMBL/GenBank/DDBJ databases">
        <title>Genome assembly of Pristionchus species.</title>
        <authorList>
            <person name="Yoshida K."/>
            <person name="Sommer R.J."/>
        </authorList>
    </citation>
    <scope>NUCLEOTIDE SEQUENCE [LARGE SCALE GENOMIC DNA]</scope>
    <source>
        <strain evidence="11">RS5460</strain>
    </source>
</reference>
<evidence type="ECO:0000256" key="6">
    <source>
        <dbReference type="ARBA" id="ARBA00023002"/>
    </source>
</evidence>
<comment type="caution">
    <text evidence="10">The sequence shown here is derived from an EMBL/GenBank/DDBJ whole genome shotgun (WGS) entry which is preliminary data.</text>
</comment>
<evidence type="ECO:0000256" key="1">
    <source>
        <dbReference type="ARBA" id="ARBA00001974"/>
    </source>
</evidence>
<dbReference type="SUPFAM" id="SSF51905">
    <property type="entry name" value="FAD/NAD(P)-binding domain"/>
    <property type="match status" value="1"/>
</dbReference>
<organism evidence="10 11">
    <name type="scientific">Pristionchus mayeri</name>
    <dbReference type="NCBI Taxonomy" id="1317129"/>
    <lineage>
        <taxon>Eukaryota</taxon>
        <taxon>Metazoa</taxon>
        <taxon>Ecdysozoa</taxon>
        <taxon>Nematoda</taxon>
        <taxon>Chromadorea</taxon>
        <taxon>Rhabditida</taxon>
        <taxon>Rhabditina</taxon>
        <taxon>Diplogasteromorpha</taxon>
        <taxon>Diplogasteroidea</taxon>
        <taxon>Neodiplogasteridae</taxon>
        <taxon>Pristionchus</taxon>
    </lineage>
</organism>
<dbReference type="FunFam" id="2.102.10.10:FF:000003">
    <property type="entry name" value="apoptosis-inducing factor 3 isoform X2"/>
    <property type="match status" value="1"/>
</dbReference>
<keyword evidence="6" id="KW-0560">Oxidoreductase</keyword>
<keyword evidence="3" id="KW-0001">2Fe-2S</keyword>
<dbReference type="Pfam" id="PF07992">
    <property type="entry name" value="Pyr_redox_2"/>
    <property type="match status" value="1"/>
</dbReference>
<keyword evidence="8" id="KW-0411">Iron-sulfur</keyword>